<keyword evidence="7 9" id="KW-0472">Membrane</keyword>
<keyword evidence="4 9" id="KW-0997">Cell inner membrane</keyword>
<dbReference type="EMBL" id="RXFQ01000032">
    <property type="protein sequence ID" value="RSZ29093.1"/>
    <property type="molecule type" value="Genomic_DNA"/>
</dbReference>
<comment type="subunit">
    <text evidence="9">The complex comprises the extracytoplasmic solute receptor protein and the two transmembrane proteins.</text>
</comment>
<evidence type="ECO:0000256" key="2">
    <source>
        <dbReference type="ARBA" id="ARBA00022448"/>
    </source>
</evidence>
<proteinExistence type="inferred from homology"/>
<keyword evidence="12" id="KW-1185">Reference proteome</keyword>
<feature type="transmembrane region" description="Helical" evidence="9">
    <location>
        <begin position="140"/>
        <end position="161"/>
    </location>
</feature>
<dbReference type="InterPro" id="IPR007387">
    <property type="entry name" value="TRAP_DctQ"/>
</dbReference>
<dbReference type="InterPro" id="IPR055348">
    <property type="entry name" value="DctQ"/>
</dbReference>
<evidence type="ECO:0000256" key="3">
    <source>
        <dbReference type="ARBA" id="ARBA00022475"/>
    </source>
</evidence>
<evidence type="ECO:0000256" key="4">
    <source>
        <dbReference type="ARBA" id="ARBA00022519"/>
    </source>
</evidence>
<evidence type="ECO:0000313" key="11">
    <source>
        <dbReference type="EMBL" id="RSZ29093.1"/>
    </source>
</evidence>
<gene>
    <name evidence="11" type="ORF">EJO66_30945</name>
</gene>
<keyword evidence="3" id="KW-1003">Cell membrane</keyword>
<comment type="subcellular location">
    <subcellularLocation>
        <location evidence="1 9">Cell inner membrane</location>
        <topology evidence="1 9">Multi-pass membrane protein</topology>
    </subcellularLocation>
</comment>
<evidence type="ECO:0000256" key="1">
    <source>
        <dbReference type="ARBA" id="ARBA00004429"/>
    </source>
</evidence>
<evidence type="ECO:0000256" key="7">
    <source>
        <dbReference type="ARBA" id="ARBA00023136"/>
    </source>
</evidence>
<feature type="domain" description="Tripartite ATP-independent periplasmic transporters DctQ component" evidence="10">
    <location>
        <begin position="36"/>
        <end position="162"/>
    </location>
</feature>
<dbReference type="PANTHER" id="PTHR35011:SF2">
    <property type="entry name" value="2,3-DIKETO-L-GULONATE TRAP TRANSPORTER SMALL PERMEASE PROTEIN YIAM"/>
    <property type="match status" value="1"/>
</dbReference>
<dbReference type="RefSeq" id="WP_125967074.1">
    <property type="nucleotide sequence ID" value="NZ_RXFQ01000032.1"/>
</dbReference>
<comment type="function">
    <text evidence="9">Part of the tripartite ATP-independent periplasmic (TRAP) transport system.</text>
</comment>
<dbReference type="Proteomes" id="UP000271137">
    <property type="component" value="Unassembled WGS sequence"/>
</dbReference>
<evidence type="ECO:0000256" key="8">
    <source>
        <dbReference type="ARBA" id="ARBA00038436"/>
    </source>
</evidence>
<feature type="transmembrane region" description="Helical" evidence="9">
    <location>
        <begin position="65"/>
        <end position="88"/>
    </location>
</feature>
<keyword evidence="5 9" id="KW-0812">Transmembrane</keyword>
<organism evidence="11 12">
    <name type="scientific">Variovorax beijingensis</name>
    <dbReference type="NCBI Taxonomy" id="2496117"/>
    <lineage>
        <taxon>Bacteria</taxon>
        <taxon>Pseudomonadati</taxon>
        <taxon>Pseudomonadota</taxon>
        <taxon>Betaproteobacteria</taxon>
        <taxon>Burkholderiales</taxon>
        <taxon>Comamonadaceae</taxon>
        <taxon>Variovorax</taxon>
    </lineage>
</organism>
<keyword evidence="6 9" id="KW-1133">Transmembrane helix</keyword>
<evidence type="ECO:0000313" key="12">
    <source>
        <dbReference type="Proteomes" id="UP000271137"/>
    </source>
</evidence>
<comment type="similarity">
    <text evidence="8 9">Belongs to the TRAP transporter small permease family.</text>
</comment>
<dbReference type="Pfam" id="PF04290">
    <property type="entry name" value="DctQ"/>
    <property type="match status" value="1"/>
</dbReference>
<sequence>MSGGLHKGEWWIAVAKFDDLLCAGNRWLLVVMLAIMSVLVSANVISRYMFSFSFTWVEEVTRYMMIWTTFLGCGMALRVGGHIAIDALAESVPASFARCIRALIALILAVTIVFMTVLGAQYAEFAWEQETPVLGWSYGVIYLSIPIGGVLMLLHLFMYAMRWIATGQWDRVEGFDPQALS</sequence>
<evidence type="ECO:0000256" key="5">
    <source>
        <dbReference type="ARBA" id="ARBA00022692"/>
    </source>
</evidence>
<reference evidence="11 12" key="1">
    <citation type="submission" date="2018-12" db="EMBL/GenBank/DDBJ databases">
        <title>The genome sequences of strain 502.</title>
        <authorList>
            <person name="Gao J."/>
            <person name="Sun J."/>
        </authorList>
    </citation>
    <scope>NUCLEOTIDE SEQUENCE [LARGE SCALE GENOMIC DNA]</scope>
    <source>
        <strain evidence="11 12">502</strain>
    </source>
</reference>
<dbReference type="PANTHER" id="PTHR35011">
    <property type="entry name" value="2,3-DIKETO-L-GULONATE TRAP TRANSPORTER SMALL PERMEASE PROTEIN YIAM"/>
    <property type="match status" value="1"/>
</dbReference>
<name>A0ABX9ZX37_9BURK</name>
<accession>A0ABX9ZX37</accession>
<comment type="caution">
    <text evidence="11">The sequence shown here is derived from an EMBL/GenBank/DDBJ whole genome shotgun (WGS) entry which is preliminary data.</text>
</comment>
<evidence type="ECO:0000259" key="10">
    <source>
        <dbReference type="Pfam" id="PF04290"/>
    </source>
</evidence>
<feature type="transmembrane region" description="Helical" evidence="9">
    <location>
        <begin position="100"/>
        <end position="120"/>
    </location>
</feature>
<feature type="transmembrane region" description="Helical" evidence="9">
    <location>
        <begin position="27"/>
        <end position="45"/>
    </location>
</feature>
<evidence type="ECO:0000256" key="6">
    <source>
        <dbReference type="ARBA" id="ARBA00022989"/>
    </source>
</evidence>
<evidence type="ECO:0000256" key="9">
    <source>
        <dbReference type="RuleBase" id="RU369079"/>
    </source>
</evidence>
<keyword evidence="2 9" id="KW-0813">Transport</keyword>
<protein>
    <recommendedName>
        <fullName evidence="9">TRAP transporter small permease protein</fullName>
    </recommendedName>
</protein>